<feature type="transmembrane region" description="Helical" evidence="1">
    <location>
        <begin position="320"/>
        <end position="340"/>
    </location>
</feature>
<dbReference type="RefSeq" id="WP_079991579.1">
    <property type="nucleotide sequence ID" value="NZ_FQWV01000004.1"/>
</dbReference>
<organism evidence="2 3">
    <name type="scientific">Halobaculum gomorrense</name>
    <dbReference type="NCBI Taxonomy" id="43928"/>
    <lineage>
        <taxon>Archaea</taxon>
        <taxon>Methanobacteriati</taxon>
        <taxon>Methanobacteriota</taxon>
        <taxon>Stenosarchaea group</taxon>
        <taxon>Halobacteria</taxon>
        <taxon>Halobacteriales</taxon>
        <taxon>Haloferacaceae</taxon>
        <taxon>Halobaculum</taxon>
    </lineage>
</organism>
<keyword evidence="1" id="KW-0560">Oxidoreductase</keyword>
<keyword evidence="1" id="KW-0223">Dioxygenase</keyword>
<feature type="transmembrane region" description="Helical" evidence="1">
    <location>
        <begin position="232"/>
        <end position="253"/>
    </location>
</feature>
<dbReference type="HAMAP" id="MF_02093">
    <property type="entry name" value="Beta_carotene_diox"/>
    <property type="match status" value="1"/>
</dbReference>
<dbReference type="GO" id="GO:0003834">
    <property type="term" value="F:beta-carotene 15,15'-dioxygenase activity"/>
    <property type="evidence" value="ECO:0007669"/>
    <property type="project" value="UniProtKB-EC"/>
</dbReference>
<dbReference type="EMBL" id="FQWV01000004">
    <property type="protein sequence ID" value="SHH12788.1"/>
    <property type="molecule type" value="Genomic_DNA"/>
</dbReference>
<sequence length="347" mass="36292">MAVSDRSRSGTALAGALHRWGVRAPWVGLALAVPFGLLAPSLPLGVRYAPFLASVLLFGFPHGAVDHLVPARLAGIGLGRSVGAVVAVYAVLGVGYGLWWLFAPASAFVAFIAITWVHWGQGDVYALLALAEAEHLPTRPERALSLVVRGGLPMLVPLVGHPEAYRRVAAALVGLFAGDVTALDAAFTPAARVAVAVGFGAVTLLALATGARRVSRGDAARRPWLVDAGETVGLWAFFLLVSPVLAIGLYFCLWHAVRHVARLELLDPDAREALVAGELTGALRRFARDAAPATLGGLLVVAAVWALAPRPSAGPEGLLAVYLVAIAVLTLPHVAVVTWMDARQGVW</sequence>
<feature type="binding site" evidence="1">
    <location>
        <position position="118"/>
    </location>
    <ligand>
        <name>Fe cation</name>
        <dbReference type="ChEBI" id="CHEBI:24875"/>
    </ligand>
</feature>
<dbReference type="InterPro" id="IPR022270">
    <property type="entry name" value="Blh_diox"/>
</dbReference>
<keyword evidence="1" id="KW-1133">Transmembrane helix</keyword>
<keyword evidence="2" id="KW-0503">Monooxygenase</keyword>
<keyword evidence="3" id="KW-1185">Reference proteome</keyword>
<proteinExistence type="inferred from homology"/>
<dbReference type="GO" id="GO:0005506">
    <property type="term" value="F:iron ion binding"/>
    <property type="evidence" value="ECO:0007669"/>
    <property type="project" value="UniProtKB-UniRule"/>
</dbReference>
<comment type="subcellular location">
    <subcellularLocation>
        <location evidence="1">Cell membrane</location>
        <topology evidence="1">Multi-pass membrane protein</topology>
    </subcellularLocation>
</comment>
<feature type="binding site" evidence="1">
    <location>
        <position position="62"/>
    </location>
    <ligand>
        <name>Fe cation</name>
        <dbReference type="ChEBI" id="CHEBI:24875"/>
    </ligand>
</feature>
<comment type="cofactor">
    <cofactor evidence="1">
        <name>Fe(2+)</name>
        <dbReference type="ChEBI" id="CHEBI:29033"/>
    </cofactor>
</comment>
<feature type="transmembrane region" description="Helical" evidence="1">
    <location>
        <begin position="168"/>
        <end position="186"/>
    </location>
</feature>
<feature type="transmembrane region" description="Helical" evidence="1">
    <location>
        <begin position="193"/>
        <end position="212"/>
    </location>
</feature>
<feature type="transmembrane region" description="Helical" evidence="1">
    <location>
        <begin position="20"/>
        <end position="42"/>
    </location>
</feature>
<dbReference type="STRING" id="43928.SAMN05443636_1880"/>
<feature type="binding site" evidence="1">
    <location>
        <position position="255"/>
    </location>
    <ligand>
        <name>Fe cation</name>
        <dbReference type="ChEBI" id="CHEBI:24875"/>
    </ligand>
</feature>
<keyword evidence="1" id="KW-1003">Cell membrane</keyword>
<feature type="transmembrane region" description="Helical" evidence="1">
    <location>
        <begin position="108"/>
        <end position="131"/>
    </location>
</feature>
<comment type="function">
    <text evidence="1">Catalyzes the cleavage of beta-carotene at its central double bond (15,15') to yield two molecules of all-trans-retinal.</text>
</comment>
<keyword evidence="1" id="KW-0472">Membrane</keyword>
<keyword evidence="1" id="KW-0479">Metal-binding</keyword>
<name>A0A1M5QFR7_9EURY</name>
<dbReference type="GO" id="GO:0010436">
    <property type="term" value="F:carotenoid dioxygenase activity"/>
    <property type="evidence" value="ECO:0007669"/>
    <property type="project" value="UniProtKB-UniRule"/>
</dbReference>
<dbReference type="GO" id="GO:0005886">
    <property type="term" value="C:plasma membrane"/>
    <property type="evidence" value="ECO:0007669"/>
    <property type="project" value="UniProtKB-SubCell"/>
</dbReference>
<feature type="transmembrane region" description="Helical" evidence="1">
    <location>
        <begin position="290"/>
        <end position="308"/>
    </location>
</feature>
<dbReference type="Pfam" id="PF15461">
    <property type="entry name" value="BCD"/>
    <property type="match status" value="1"/>
</dbReference>
<reference evidence="2 3" key="1">
    <citation type="submission" date="2016-11" db="EMBL/GenBank/DDBJ databases">
        <authorList>
            <person name="Jaros S."/>
            <person name="Januszkiewicz K."/>
            <person name="Wedrychowicz H."/>
        </authorList>
    </citation>
    <scope>NUCLEOTIDE SEQUENCE [LARGE SCALE GENOMIC DNA]</scope>
    <source>
        <strain evidence="2 3">DSM 9297</strain>
    </source>
</reference>
<dbReference type="GO" id="GO:0016121">
    <property type="term" value="P:carotene catabolic process"/>
    <property type="evidence" value="ECO:0007669"/>
    <property type="project" value="UniProtKB-UniRule"/>
</dbReference>
<evidence type="ECO:0000313" key="3">
    <source>
        <dbReference type="Proteomes" id="UP000184357"/>
    </source>
</evidence>
<evidence type="ECO:0000313" key="2">
    <source>
        <dbReference type="EMBL" id="SHH12788.1"/>
    </source>
</evidence>
<gene>
    <name evidence="2" type="ORF">SAMN05443636_1880</name>
</gene>
<protein>
    <recommendedName>
        <fullName evidence="1">Probable beta-carotene 15,15'-dioxygenase</fullName>
        <ecNumber evidence="1">1.13.11.63</ecNumber>
    </recommendedName>
</protein>
<dbReference type="AlphaFoldDB" id="A0A1M5QFR7"/>
<dbReference type="NCBIfam" id="TIGR03753">
    <property type="entry name" value="blh_monoox"/>
    <property type="match status" value="1"/>
</dbReference>
<dbReference type="EC" id="1.13.11.63" evidence="1"/>
<evidence type="ECO:0000256" key="1">
    <source>
        <dbReference type="HAMAP-Rule" id="MF_02093"/>
    </source>
</evidence>
<comment type="catalytic activity">
    <reaction evidence="1">
        <text>all-trans-beta-carotene + O2 = 2 all-trans-retinal</text>
        <dbReference type="Rhea" id="RHEA:32887"/>
        <dbReference type="ChEBI" id="CHEBI:15379"/>
        <dbReference type="ChEBI" id="CHEBI:17579"/>
        <dbReference type="ChEBI" id="CHEBI:17898"/>
        <dbReference type="EC" id="1.13.11.63"/>
    </reaction>
</comment>
<dbReference type="GO" id="GO:0004497">
    <property type="term" value="F:monooxygenase activity"/>
    <property type="evidence" value="ECO:0007669"/>
    <property type="project" value="UniProtKB-KW"/>
</dbReference>
<dbReference type="Proteomes" id="UP000184357">
    <property type="component" value="Unassembled WGS sequence"/>
</dbReference>
<keyword evidence="1" id="KW-0408">Iron</keyword>
<keyword evidence="1" id="KW-0812">Transmembrane</keyword>
<accession>A0A1M5QFR7</accession>
<comment type="similarity">
    <text evidence="1">Belongs to the Brp/Blh beta-carotene diooxygenase family.</text>
</comment>
<feature type="binding site" evidence="1">
    <location>
        <position position="259"/>
    </location>
    <ligand>
        <name>Fe cation</name>
        <dbReference type="ChEBI" id="CHEBI:24875"/>
    </ligand>
</feature>